<dbReference type="Proteomes" id="UP001054837">
    <property type="component" value="Unassembled WGS sequence"/>
</dbReference>
<sequence length="94" mass="10813">MCSKQYPSKLLLGDLFPRAPSEQDMGGTAFPSISMARTTKMVQFFWNIQGLFFYGPWKNHFSKRCITLLEKLQTVRLHPGTIMGVKLIRMKLSD</sequence>
<dbReference type="EMBL" id="BPLQ01013883">
    <property type="protein sequence ID" value="GIY75747.1"/>
    <property type="molecule type" value="Genomic_DNA"/>
</dbReference>
<keyword evidence="2" id="KW-1185">Reference proteome</keyword>
<protein>
    <submittedName>
        <fullName evidence="1">Uncharacterized protein</fullName>
    </submittedName>
</protein>
<evidence type="ECO:0000313" key="2">
    <source>
        <dbReference type="Proteomes" id="UP001054837"/>
    </source>
</evidence>
<organism evidence="1 2">
    <name type="scientific">Caerostris darwini</name>
    <dbReference type="NCBI Taxonomy" id="1538125"/>
    <lineage>
        <taxon>Eukaryota</taxon>
        <taxon>Metazoa</taxon>
        <taxon>Ecdysozoa</taxon>
        <taxon>Arthropoda</taxon>
        <taxon>Chelicerata</taxon>
        <taxon>Arachnida</taxon>
        <taxon>Araneae</taxon>
        <taxon>Araneomorphae</taxon>
        <taxon>Entelegynae</taxon>
        <taxon>Araneoidea</taxon>
        <taxon>Araneidae</taxon>
        <taxon>Caerostris</taxon>
    </lineage>
</organism>
<dbReference type="AlphaFoldDB" id="A0AAV4VZI7"/>
<reference evidence="1 2" key="1">
    <citation type="submission" date="2021-06" db="EMBL/GenBank/DDBJ databases">
        <title>Caerostris darwini draft genome.</title>
        <authorList>
            <person name="Kono N."/>
            <person name="Arakawa K."/>
        </authorList>
    </citation>
    <scope>NUCLEOTIDE SEQUENCE [LARGE SCALE GENOMIC DNA]</scope>
</reference>
<accession>A0AAV4VZI7</accession>
<proteinExistence type="predicted"/>
<name>A0AAV4VZI7_9ARAC</name>
<comment type="caution">
    <text evidence="1">The sequence shown here is derived from an EMBL/GenBank/DDBJ whole genome shotgun (WGS) entry which is preliminary data.</text>
</comment>
<gene>
    <name evidence="1" type="ORF">CDAR_451691</name>
</gene>
<evidence type="ECO:0000313" key="1">
    <source>
        <dbReference type="EMBL" id="GIY75747.1"/>
    </source>
</evidence>